<dbReference type="Proteomes" id="UP000199072">
    <property type="component" value="Unassembled WGS sequence"/>
</dbReference>
<dbReference type="OrthoDB" id="662966at2"/>
<evidence type="ECO:0000313" key="2">
    <source>
        <dbReference type="Proteomes" id="UP000199072"/>
    </source>
</evidence>
<evidence type="ECO:0008006" key="3">
    <source>
        <dbReference type="Google" id="ProtNLM"/>
    </source>
</evidence>
<accession>A0A1G7PDK1</accession>
<dbReference type="EMBL" id="FNAI01000042">
    <property type="protein sequence ID" value="SDF83709.1"/>
    <property type="molecule type" value="Genomic_DNA"/>
</dbReference>
<dbReference type="AlphaFoldDB" id="A0A1G7PDK1"/>
<name>A0A1G7PDK1_9SPHI</name>
<gene>
    <name evidence="1" type="ORF">SAMN05216464_1421</name>
</gene>
<protein>
    <recommendedName>
        <fullName evidence="3">Lipoprotein</fullName>
    </recommendedName>
</protein>
<dbReference type="PROSITE" id="PS51257">
    <property type="entry name" value="PROKAR_LIPOPROTEIN"/>
    <property type="match status" value="1"/>
</dbReference>
<proteinExistence type="predicted"/>
<dbReference type="STRING" id="1391627.SAMN05216464_1421"/>
<keyword evidence="2" id="KW-1185">Reference proteome</keyword>
<sequence length="200" mass="22142">MTIKKTAFYLAIATLAFTACQQKKTADTSTAANTVVLDTLNLDTLSYNVALNYVKNYAKHAGTVDSTITLQGKPIVKKNPNTRCVWFSAARLRKLADNVLKEGGDGIRFYLATYDSLYTDQFAGHKPNREYWGYNTLVMVSTKDSLNHKFHQDYYKPKAKPGENGGTQEGFIIGTTPENRGEQCPPPLTCTKTGATLIKD</sequence>
<evidence type="ECO:0000313" key="1">
    <source>
        <dbReference type="EMBL" id="SDF83709.1"/>
    </source>
</evidence>
<reference evidence="1 2" key="1">
    <citation type="submission" date="2016-10" db="EMBL/GenBank/DDBJ databases">
        <authorList>
            <person name="de Groot N.N."/>
        </authorList>
    </citation>
    <scope>NUCLEOTIDE SEQUENCE [LARGE SCALE GENOMIC DNA]</scope>
    <source>
        <strain evidence="1 2">47C3B</strain>
    </source>
</reference>
<organism evidence="1 2">
    <name type="scientific">Mucilaginibacter pineti</name>
    <dbReference type="NCBI Taxonomy" id="1391627"/>
    <lineage>
        <taxon>Bacteria</taxon>
        <taxon>Pseudomonadati</taxon>
        <taxon>Bacteroidota</taxon>
        <taxon>Sphingobacteriia</taxon>
        <taxon>Sphingobacteriales</taxon>
        <taxon>Sphingobacteriaceae</taxon>
        <taxon>Mucilaginibacter</taxon>
    </lineage>
</organism>
<dbReference type="RefSeq" id="WP_091157910.1">
    <property type="nucleotide sequence ID" value="NZ_FNAI01000042.1"/>
</dbReference>